<dbReference type="Proteomes" id="UP001501476">
    <property type="component" value="Unassembled WGS sequence"/>
</dbReference>
<protein>
    <submittedName>
        <fullName evidence="2">Glycosyltransferase family 2 protein</fullName>
    </submittedName>
</protein>
<sequence length="249" mass="28495">MKISIITVCFNAAETIKSTIDSIASQSYQNIEHIIVDGGSQDGTREIIASSDSVSKYIFESDDGIYDAMNKGIKAASGDIVGILNADDFYANENVLRNVAAAFSDPLIDTVYGDLVYVDKENTDRIIRYWKSRCFVPGLFQRGWMPAHPTFFVRKHYFDELGYYDTEYKIQSDFELTMRFLEIYRLTSVYLPNIMIKMRIGGASNNSLRNIIKGNIESFKACKKNNLKIPFYFNLIKTASRLPQFWQRP</sequence>
<evidence type="ECO:0000313" key="3">
    <source>
        <dbReference type="Proteomes" id="UP001501476"/>
    </source>
</evidence>
<organism evidence="2 3">
    <name type="scientific">Methylophaga marina</name>
    <dbReference type="NCBI Taxonomy" id="45495"/>
    <lineage>
        <taxon>Bacteria</taxon>
        <taxon>Pseudomonadati</taxon>
        <taxon>Pseudomonadota</taxon>
        <taxon>Gammaproteobacteria</taxon>
        <taxon>Thiotrichales</taxon>
        <taxon>Piscirickettsiaceae</taxon>
        <taxon>Methylophaga</taxon>
    </lineage>
</organism>
<dbReference type="InterPro" id="IPR001173">
    <property type="entry name" value="Glyco_trans_2-like"/>
</dbReference>
<proteinExistence type="predicted"/>
<evidence type="ECO:0000313" key="2">
    <source>
        <dbReference type="EMBL" id="GAA0213643.1"/>
    </source>
</evidence>
<comment type="caution">
    <text evidence="2">The sequence shown here is derived from an EMBL/GenBank/DDBJ whole genome shotgun (WGS) entry which is preliminary data.</text>
</comment>
<dbReference type="Pfam" id="PF00535">
    <property type="entry name" value="Glycos_transf_2"/>
    <property type="match status" value="1"/>
</dbReference>
<dbReference type="SUPFAM" id="SSF53448">
    <property type="entry name" value="Nucleotide-diphospho-sugar transferases"/>
    <property type="match status" value="1"/>
</dbReference>
<dbReference type="InterPro" id="IPR029044">
    <property type="entry name" value="Nucleotide-diphossugar_trans"/>
</dbReference>
<gene>
    <name evidence="2" type="ORF">GCM10008964_01400</name>
</gene>
<dbReference type="RefSeq" id="WP_286305400.1">
    <property type="nucleotide sequence ID" value="NZ_AP027741.1"/>
</dbReference>
<dbReference type="PANTHER" id="PTHR22916">
    <property type="entry name" value="GLYCOSYLTRANSFERASE"/>
    <property type="match status" value="1"/>
</dbReference>
<dbReference type="EMBL" id="BAAADG010000001">
    <property type="protein sequence ID" value="GAA0213643.1"/>
    <property type="molecule type" value="Genomic_DNA"/>
</dbReference>
<feature type="domain" description="Glycosyltransferase 2-like" evidence="1">
    <location>
        <begin position="4"/>
        <end position="130"/>
    </location>
</feature>
<keyword evidence="3" id="KW-1185">Reference proteome</keyword>
<evidence type="ECO:0000259" key="1">
    <source>
        <dbReference type="Pfam" id="PF00535"/>
    </source>
</evidence>
<reference evidence="2 3" key="1">
    <citation type="journal article" date="2019" name="Int. J. Syst. Evol. Microbiol.">
        <title>The Global Catalogue of Microorganisms (GCM) 10K type strain sequencing project: providing services to taxonomists for standard genome sequencing and annotation.</title>
        <authorList>
            <consortium name="The Broad Institute Genomics Platform"/>
            <consortium name="The Broad Institute Genome Sequencing Center for Infectious Disease"/>
            <person name="Wu L."/>
            <person name="Ma J."/>
        </authorList>
    </citation>
    <scope>NUCLEOTIDE SEQUENCE [LARGE SCALE GENOMIC DNA]</scope>
    <source>
        <strain evidence="2 3">JCM 6886</strain>
    </source>
</reference>
<dbReference type="Gene3D" id="3.90.550.10">
    <property type="entry name" value="Spore Coat Polysaccharide Biosynthesis Protein SpsA, Chain A"/>
    <property type="match status" value="1"/>
</dbReference>
<dbReference type="CDD" id="cd06433">
    <property type="entry name" value="GT_2_WfgS_like"/>
    <property type="match status" value="1"/>
</dbReference>
<dbReference type="PANTHER" id="PTHR22916:SF3">
    <property type="entry name" value="UDP-GLCNAC:BETAGAL BETA-1,3-N-ACETYLGLUCOSAMINYLTRANSFERASE-LIKE PROTEIN 1"/>
    <property type="match status" value="1"/>
</dbReference>
<accession>A0ABN0T6B4</accession>
<name>A0ABN0T6B4_9GAMM</name>